<dbReference type="GO" id="GO:0004828">
    <property type="term" value="F:serine-tRNA ligase activity"/>
    <property type="evidence" value="ECO:0007669"/>
    <property type="project" value="UniProtKB-UniRule"/>
</dbReference>
<evidence type="ECO:0000313" key="18">
    <source>
        <dbReference type="EMBL" id="PVY39830.1"/>
    </source>
</evidence>
<accession>A0A2U1ATU9</accession>
<evidence type="ECO:0000256" key="13">
    <source>
        <dbReference type="ARBA" id="ARBA00048823"/>
    </source>
</evidence>
<dbReference type="Pfam" id="PF02403">
    <property type="entry name" value="Seryl_tRNA_N"/>
    <property type="match status" value="1"/>
</dbReference>
<keyword evidence="9" id="KW-0648">Protein biosynthesis</keyword>
<dbReference type="GO" id="GO:0006434">
    <property type="term" value="P:seryl-tRNA aminoacylation"/>
    <property type="evidence" value="ECO:0007669"/>
    <property type="project" value="UniProtKB-UniRule"/>
</dbReference>
<dbReference type="InterPro" id="IPR045864">
    <property type="entry name" value="aa-tRNA-synth_II/BPL/LPL"/>
</dbReference>
<keyword evidence="10 18" id="KW-0030">Aminoacyl-tRNA synthetase</keyword>
<dbReference type="EMBL" id="QEKH01000019">
    <property type="protein sequence ID" value="PVY39830.1"/>
    <property type="molecule type" value="Genomic_DNA"/>
</dbReference>
<dbReference type="AlphaFoldDB" id="A0A2U1ATU9"/>
<dbReference type="InterPro" id="IPR042103">
    <property type="entry name" value="SerRS_1_N_sf"/>
</dbReference>
<comment type="catalytic activity">
    <reaction evidence="13">
        <text>tRNA(Ser) + L-serine + ATP = L-seryl-tRNA(Ser) + AMP + diphosphate + H(+)</text>
        <dbReference type="Rhea" id="RHEA:12292"/>
        <dbReference type="Rhea" id="RHEA-COMP:9669"/>
        <dbReference type="Rhea" id="RHEA-COMP:9703"/>
        <dbReference type="ChEBI" id="CHEBI:15378"/>
        <dbReference type="ChEBI" id="CHEBI:30616"/>
        <dbReference type="ChEBI" id="CHEBI:33019"/>
        <dbReference type="ChEBI" id="CHEBI:33384"/>
        <dbReference type="ChEBI" id="CHEBI:78442"/>
        <dbReference type="ChEBI" id="CHEBI:78533"/>
        <dbReference type="ChEBI" id="CHEBI:456215"/>
        <dbReference type="EC" id="6.1.1.11"/>
    </reaction>
</comment>
<evidence type="ECO:0000256" key="14">
    <source>
        <dbReference type="NCBIfam" id="TIGR00414"/>
    </source>
</evidence>
<reference evidence="18 19" key="1">
    <citation type="submission" date="2018-04" db="EMBL/GenBank/DDBJ databases">
        <title>Genomic Encyclopedia of Type Strains, Phase IV (KMG-IV): sequencing the most valuable type-strain genomes for metagenomic binning, comparative biology and taxonomic classification.</title>
        <authorList>
            <person name="Goeker M."/>
        </authorList>
    </citation>
    <scope>NUCLEOTIDE SEQUENCE [LARGE SCALE GENOMIC DNA]</scope>
    <source>
        <strain evidence="18 19">DSM 14823</strain>
    </source>
</reference>
<proteinExistence type="inferred from homology"/>
<feature type="binding site" evidence="15">
    <location>
        <position position="222"/>
    </location>
    <ligand>
        <name>L-serine</name>
        <dbReference type="ChEBI" id="CHEBI:33384"/>
    </ligand>
</feature>
<comment type="caution">
    <text evidence="18">The sequence shown here is derived from an EMBL/GenBank/DDBJ whole genome shotgun (WGS) entry which is preliminary data.</text>
</comment>
<keyword evidence="8 16" id="KW-0067">ATP-binding</keyword>
<comment type="catalytic activity">
    <reaction evidence="12">
        <text>tRNA(Sec) + L-serine + ATP = L-seryl-tRNA(Sec) + AMP + diphosphate + H(+)</text>
        <dbReference type="Rhea" id="RHEA:42580"/>
        <dbReference type="Rhea" id="RHEA-COMP:9742"/>
        <dbReference type="Rhea" id="RHEA-COMP:10128"/>
        <dbReference type="ChEBI" id="CHEBI:15378"/>
        <dbReference type="ChEBI" id="CHEBI:30616"/>
        <dbReference type="ChEBI" id="CHEBI:33019"/>
        <dbReference type="ChEBI" id="CHEBI:33384"/>
        <dbReference type="ChEBI" id="CHEBI:78442"/>
        <dbReference type="ChEBI" id="CHEBI:78533"/>
        <dbReference type="ChEBI" id="CHEBI:456215"/>
        <dbReference type="EC" id="6.1.1.11"/>
    </reaction>
</comment>
<dbReference type="InterPro" id="IPR002314">
    <property type="entry name" value="aa-tRNA-synt_IIb"/>
</dbReference>
<dbReference type="SUPFAM" id="SSF46589">
    <property type="entry name" value="tRNA-binding arm"/>
    <property type="match status" value="1"/>
</dbReference>
<organism evidence="18 19">
    <name type="scientific">Victivallis vadensis</name>
    <dbReference type="NCBI Taxonomy" id="172901"/>
    <lineage>
        <taxon>Bacteria</taxon>
        <taxon>Pseudomonadati</taxon>
        <taxon>Lentisphaerota</taxon>
        <taxon>Lentisphaeria</taxon>
        <taxon>Victivallales</taxon>
        <taxon>Victivallaceae</taxon>
        <taxon>Victivallis</taxon>
    </lineage>
</organism>
<evidence type="ECO:0000256" key="12">
    <source>
        <dbReference type="ARBA" id="ARBA00047929"/>
    </source>
</evidence>
<comment type="similarity">
    <text evidence="3">Belongs to the class-II aminoacyl-tRNA synthetase family. Type-1 seryl-tRNA synthetase subfamily.</text>
</comment>
<evidence type="ECO:0000256" key="16">
    <source>
        <dbReference type="PIRSR" id="PIRSR001529-2"/>
    </source>
</evidence>
<dbReference type="PIRSF" id="PIRSF001529">
    <property type="entry name" value="Ser-tRNA-synth_IIa"/>
    <property type="match status" value="1"/>
</dbReference>
<keyword evidence="19" id="KW-1185">Reference proteome</keyword>
<evidence type="ECO:0000256" key="11">
    <source>
        <dbReference type="ARBA" id="ARBA00039158"/>
    </source>
</evidence>
<feature type="coiled-coil region" evidence="17">
    <location>
        <begin position="30"/>
        <end position="88"/>
    </location>
</feature>
<evidence type="ECO:0000256" key="3">
    <source>
        <dbReference type="ARBA" id="ARBA00010728"/>
    </source>
</evidence>
<keyword evidence="7" id="KW-0547">Nucleotide-binding</keyword>
<dbReference type="Gene3D" id="1.10.287.40">
    <property type="entry name" value="Serine-tRNA synthetase, tRNA binding domain"/>
    <property type="match status" value="1"/>
</dbReference>
<comment type="pathway">
    <text evidence="2">Aminoacyl-tRNA biosynthesis; selenocysteinyl-tRNA(Sec) biosynthesis; L-seryl-tRNA(Sec) from L-serine and tRNA(Sec): step 1/1.</text>
</comment>
<dbReference type="CDD" id="cd00770">
    <property type="entry name" value="SerRS_core"/>
    <property type="match status" value="1"/>
</dbReference>
<evidence type="ECO:0000313" key="19">
    <source>
        <dbReference type="Proteomes" id="UP000245959"/>
    </source>
</evidence>
<evidence type="ECO:0000256" key="5">
    <source>
        <dbReference type="ARBA" id="ARBA00022490"/>
    </source>
</evidence>
<dbReference type="InterPro" id="IPR033729">
    <property type="entry name" value="SerRS_core"/>
</dbReference>
<feature type="binding site" evidence="16">
    <location>
        <begin position="340"/>
        <end position="343"/>
    </location>
    <ligand>
        <name>ATP</name>
        <dbReference type="ChEBI" id="CHEBI:30616"/>
    </ligand>
</feature>
<gene>
    <name evidence="18" type="ORF">C8D82_11971</name>
</gene>
<dbReference type="Gene3D" id="3.30.930.10">
    <property type="entry name" value="Bira Bifunctional Protein, Domain 2"/>
    <property type="match status" value="1"/>
</dbReference>
<protein>
    <recommendedName>
        <fullName evidence="11 14">Serine--tRNA ligase</fullName>
        <ecNumber evidence="4 14">6.1.1.11</ecNumber>
    </recommendedName>
</protein>
<feature type="binding site" evidence="16">
    <location>
        <begin position="253"/>
        <end position="255"/>
    </location>
    <ligand>
        <name>ATP</name>
        <dbReference type="ChEBI" id="CHEBI:30616"/>
    </ligand>
</feature>
<dbReference type="SUPFAM" id="SSF55681">
    <property type="entry name" value="Class II aaRS and biotin synthetases"/>
    <property type="match status" value="1"/>
</dbReference>
<keyword evidence="6" id="KW-0436">Ligase</keyword>
<evidence type="ECO:0000256" key="9">
    <source>
        <dbReference type="ARBA" id="ARBA00022917"/>
    </source>
</evidence>
<dbReference type="EC" id="6.1.1.11" evidence="4 14"/>
<feature type="binding site" evidence="15">
    <location>
        <position position="253"/>
    </location>
    <ligand>
        <name>L-serine</name>
        <dbReference type="ChEBI" id="CHEBI:33384"/>
    </ligand>
</feature>
<keyword evidence="5" id="KW-0963">Cytoplasm</keyword>
<dbReference type="PANTHER" id="PTHR43697:SF1">
    <property type="entry name" value="SERINE--TRNA LIGASE"/>
    <property type="match status" value="1"/>
</dbReference>
<evidence type="ECO:0000256" key="15">
    <source>
        <dbReference type="PIRSR" id="PIRSR001529-1"/>
    </source>
</evidence>
<dbReference type="PRINTS" id="PR00981">
    <property type="entry name" value="TRNASYNTHSER"/>
</dbReference>
<dbReference type="Pfam" id="PF00587">
    <property type="entry name" value="tRNA-synt_2b"/>
    <property type="match status" value="1"/>
</dbReference>
<dbReference type="InterPro" id="IPR002317">
    <property type="entry name" value="Ser-tRNA-ligase_type_1"/>
</dbReference>
<feature type="binding site" evidence="16">
    <location>
        <begin position="269"/>
        <end position="272"/>
    </location>
    <ligand>
        <name>ATP</name>
        <dbReference type="ChEBI" id="CHEBI:30616"/>
    </ligand>
</feature>
<evidence type="ECO:0000256" key="6">
    <source>
        <dbReference type="ARBA" id="ARBA00022598"/>
    </source>
</evidence>
<evidence type="ECO:0000256" key="17">
    <source>
        <dbReference type="SAM" id="Coils"/>
    </source>
</evidence>
<dbReference type="OrthoDB" id="9804647at2"/>
<sequence length="415" mass="46799">MIDIRLIRENSEAVRANCVRRGFPIDIDGLLKLDADARQLGQEAEALRAERNRLSKECAKDPSARDKVKQLKEVLASKEEMLGKIQEKIRQVVIRMPNMLAPDVPDGLDDSGNVEIRKVGEIPSFDFKIRDHQELGELLDILDIPRGAKVAATGFYYWKGKGAMLAQALYFWVQRVLVERGFTMFMTPCLAKERTLFGTGYLPFFADQTYNLVGEDLALIGTSEQTLVGYHADDVLDGAELPLCYTAFTPCFRTEAGSYGKASRGIFRVHQFHKVEQIVFCKPEDSVKYHEMCLANEEYILQQLGIPYHVVNVCVGDLGAPGYKKYDIEAWFAGFGGYREVTSNTNLTSFQSRRLNIRYKDGDTRDFVHTISATAVTDRVLIAIMENFQQADGSVVIPEVLRPLCGFDKIEPKKK</sequence>
<dbReference type="InterPro" id="IPR010978">
    <property type="entry name" value="tRNA-bd_arm"/>
</dbReference>
<evidence type="ECO:0000256" key="8">
    <source>
        <dbReference type="ARBA" id="ARBA00022840"/>
    </source>
</evidence>
<evidence type="ECO:0000256" key="7">
    <source>
        <dbReference type="ARBA" id="ARBA00022741"/>
    </source>
</evidence>
<dbReference type="PROSITE" id="PS50862">
    <property type="entry name" value="AA_TRNA_LIGASE_II"/>
    <property type="match status" value="1"/>
</dbReference>
<dbReference type="PANTHER" id="PTHR43697">
    <property type="entry name" value="SERYL-TRNA SYNTHETASE"/>
    <property type="match status" value="1"/>
</dbReference>
<keyword evidence="17" id="KW-0175">Coiled coil</keyword>
<dbReference type="InterPro" id="IPR015866">
    <property type="entry name" value="Ser-tRNA-synth_1_N"/>
</dbReference>
<evidence type="ECO:0000256" key="1">
    <source>
        <dbReference type="ARBA" id="ARBA00004496"/>
    </source>
</evidence>
<dbReference type="GO" id="GO:0005737">
    <property type="term" value="C:cytoplasm"/>
    <property type="evidence" value="ECO:0007669"/>
    <property type="project" value="UniProtKB-SubCell"/>
</dbReference>
<evidence type="ECO:0000256" key="10">
    <source>
        <dbReference type="ARBA" id="ARBA00023146"/>
    </source>
</evidence>
<feature type="binding site" evidence="15">
    <location>
        <position position="276"/>
    </location>
    <ligand>
        <name>L-serine</name>
        <dbReference type="ChEBI" id="CHEBI:33384"/>
    </ligand>
</feature>
<feature type="site" description="Important for serine binding" evidence="15">
    <location>
        <position position="374"/>
    </location>
</feature>
<evidence type="ECO:0000256" key="2">
    <source>
        <dbReference type="ARBA" id="ARBA00005045"/>
    </source>
</evidence>
<dbReference type="GeneID" id="78295886"/>
<name>A0A2U1ATU9_9BACT</name>
<dbReference type="GO" id="GO:0005524">
    <property type="term" value="F:ATP binding"/>
    <property type="evidence" value="ECO:0007669"/>
    <property type="project" value="UniProtKB-KW"/>
</dbReference>
<dbReference type="NCBIfam" id="TIGR00414">
    <property type="entry name" value="serS"/>
    <property type="match status" value="1"/>
</dbReference>
<dbReference type="Proteomes" id="UP000245959">
    <property type="component" value="Unassembled WGS sequence"/>
</dbReference>
<dbReference type="InterPro" id="IPR006195">
    <property type="entry name" value="aa-tRNA-synth_II"/>
</dbReference>
<dbReference type="RefSeq" id="WP_116884593.1">
    <property type="nucleotide sequence ID" value="NZ_CABMMC010000004.1"/>
</dbReference>
<comment type="subcellular location">
    <subcellularLocation>
        <location evidence="1">Cytoplasm</location>
    </subcellularLocation>
</comment>
<evidence type="ECO:0000256" key="4">
    <source>
        <dbReference type="ARBA" id="ARBA00012840"/>
    </source>
</evidence>